<dbReference type="KEGG" id="ccs:CCNA_02309"/>
<feature type="signal peptide" evidence="2">
    <location>
        <begin position="1"/>
        <end position="22"/>
    </location>
</feature>
<evidence type="ECO:0000313" key="5">
    <source>
        <dbReference type="Proteomes" id="UP000001364"/>
    </source>
</evidence>
<dbReference type="OrthoDB" id="113323at2"/>
<dbReference type="SUPFAM" id="SSF47473">
    <property type="entry name" value="EF-hand"/>
    <property type="match status" value="1"/>
</dbReference>
<keyword evidence="2" id="KW-0732">Signal</keyword>
<dbReference type="InterPro" id="IPR011992">
    <property type="entry name" value="EF-hand-dom_pair"/>
</dbReference>
<proteinExistence type="predicted"/>
<evidence type="ECO:0000259" key="3">
    <source>
        <dbReference type="PROSITE" id="PS50222"/>
    </source>
</evidence>
<protein>
    <submittedName>
        <fullName evidence="4">EF hand domain protein</fullName>
    </submittedName>
</protein>
<feature type="compositionally biased region" description="Pro residues" evidence="1">
    <location>
        <begin position="97"/>
        <end position="111"/>
    </location>
</feature>
<dbReference type="HOGENOM" id="CLU_2153814_0_0_5"/>
<dbReference type="RefSeq" id="WP_010920087.1">
    <property type="nucleotide sequence ID" value="NC_011916.1"/>
</dbReference>
<gene>
    <name evidence="4" type="ordered locus">CCNA_02309</name>
</gene>
<dbReference type="AlphaFoldDB" id="A0A0H3CBR9"/>
<keyword evidence="5" id="KW-1185">Reference proteome</keyword>
<dbReference type="Proteomes" id="UP000001364">
    <property type="component" value="Chromosome"/>
</dbReference>
<name>A0A0H3CBR9_CAUVN</name>
<dbReference type="EMBL" id="CP001340">
    <property type="protein sequence ID" value="ACL95774.1"/>
    <property type="molecule type" value="Genomic_DNA"/>
</dbReference>
<accession>A0A0H3CBR9</accession>
<dbReference type="InterPro" id="IPR018247">
    <property type="entry name" value="EF_Hand_1_Ca_BS"/>
</dbReference>
<dbReference type="RefSeq" id="YP_002517682.1">
    <property type="nucleotide sequence ID" value="NC_011916.1"/>
</dbReference>
<dbReference type="InterPro" id="IPR002048">
    <property type="entry name" value="EF_hand_dom"/>
</dbReference>
<dbReference type="Gene3D" id="1.10.238.10">
    <property type="entry name" value="EF-hand"/>
    <property type="match status" value="1"/>
</dbReference>
<sequence>MRRTLLVALASLTTLAAGAAMAQQDGPPRGMPAPEDVFKRWDANADGAVDKAEWTGAGRPEDRFAMIDGNKDGKITLDELKTAFETMRQRRMQQGEGPPPGPPPEGAPPQD</sequence>
<evidence type="ECO:0000313" key="4">
    <source>
        <dbReference type="EMBL" id="ACL95774.1"/>
    </source>
</evidence>
<organism evidence="4 5">
    <name type="scientific">Caulobacter vibrioides (strain NA1000 / CB15N)</name>
    <name type="common">Caulobacter crescentus</name>
    <dbReference type="NCBI Taxonomy" id="565050"/>
    <lineage>
        <taxon>Bacteria</taxon>
        <taxon>Pseudomonadati</taxon>
        <taxon>Pseudomonadota</taxon>
        <taxon>Alphaproteobacteria</taxon>
        <taxon>Caulobacterales</taxon>
        <taxon>Caulobacteraceae</taxon>
        <taxon>Caulobacter</taxon>
    </lineage>
</organism>
<evidence type="ECO:0000256" key="1">
    <source>
        <dbReference type="SAM" id="MobiDB-lite"/>
    </source>
</evidence>
<dbReference type="PROSITE" id="PS00018">
    <property type="entry name" value="EF_HAND_1"/>
    <property type="match status" value="1"/>
</dbReference>
<feature type="chain" id="PRO_5002606168" evidence="2">
    <location>
        <begin position="23"/>
        <end position="111"/>
    </location>
</feature>
<feature type="domain" description="EF-hand" evidence="3">
    <location>
        <begin position="55"/>
        <end position="90"/>
    </location>
</feature>
<dbReference type="SMR" id="A0A0H3CBR9"/>
<reference evidence="4 5" key="1">
    <citation type="journal article" date="2010" name="J. Bacteriol.">
        <title>The genetic basis of laboratory adaptation in Caulobacter crescentus.</title>
        <authorList>
            <person name="Marks M.E."/>
            <person name="Castro-Rojas C.M."/>
            <person name="Teiling C."/>
            <person name="Du L."/>
            <person name="Kapatral V."/>
            <person name="Walunas T.L."/>
            <person name="Crosson S."/>
        </authorList>
    </citation>
    <scope>NUCLEOTIDE SEQUENCE [LARGE SCALE GENOMIC DNA]</scope>
    <source>
        <strain evidence="5">NA1000 / CB15N</strain>
    </source>
</reference>
<feature type="region of interest" description="Disordered" evidence="1">
    <location>
        <begin position="86"/>
        <end position="111"/>
    </location>
</feature>
<dbReference type="PROSITE" id="PS50222">
    <property type="entry name" value="EF_HAND_2"/>
    <property type="match status" value="1"/>
</dbReference>
<dbReference type="Pfam" id="PF13202">
    <property type="entry name" value="EF-hand_5"/>
    <property type="match status" value="2"/>
</dbReference>
<evidence type="ECO:0000256" key="2">
    <source>
        <dbReference type="SAM" id="SignalP"/>
    </source>
</evidence>
<dbReference type="GeneID" id="7332263"/>
<dbReference type="GO" id="GO:0005509">
    <property type="term" value="F:calcium ion binding"/>
    <property type="evidence" value="ECO:0007669"/>
    <property type="project" value="InterPro"/>
</dbReference>
<dbReference type="PATRIC" id="fig|565050.3.peg.2260"/>